<evidence type="ECO:0000256" key="5">
    <source>
        <dbReference type="ARBA" id="ARBA00023288"/>
    </source>
</evidence>
<proteinExistence type="predicted"/>
<dbReference type="EMBL" id="CP092488">
    <property type="protein sequence ID" value="UMB69954.1"/>
    <property type="molecule type" value="Genomic_DNA"/>
</dbReference>
<dbReference type="Pfam" id="PF05481">
    <property type="entry name" value="Myco_19_kDa"/>
    <property type="match status" value="1"/>
</dbReference>
<evidence type="ECO:0000313" key="7">
    <source>
        <dbReference type="EMBL" id="UMB69954.1"/>
    </source>
</evidence>
<evidence type="ECO:0000256" key="3">
    <source>
        <dbReference type="ARBA" id="ARBA00023136"/>
    </source>
</evidence>
<accession>A0ABY3VR28</accession>
<sequence>MDKSVCTVAAAMLIVSGCASGQASTPGPGALPPGTAKISIDGGQVGSTYSVRCQTVDWMTRIHTDLHGATVNAMLSNAGKLTAEFVRLHDVDGFEGSYERALQGEASVTMNGATYQITGAALGFNKSDRTRLKAETFTLTVSC</sequence>
<dbReference type="Proteomes" id="UP001055336">
    <property type="component" value="Chromosome"/>
</dbReference>
<keyword evidence="5 7" id="KW-0449">Lipoprotein</keyword>
<dbReference type="InterPro" id="IPR008691">
    <property type="entry name" value="LpqH"/>
</dbReference>
<keyword evidence="4" id="KW-0564">Palmitate</keyword>
<feature type="signal peptide" evidence="6">
    <location>
        <begin position="1"/>
        <end position="21"/>
    </location>
</feature>
<evidence type="ECO:0000313" key="8">
    <source>
        <dbReference type="Proteomes" id="UP001055336"/>
    </source>
</evidence>
<reference evidence="7" key="1">
    <citation type="submission" date="2022-08" db="EMBL/GenBank/DDBJ databases">
        <title>Whole genome sequencing of non-tuberculosis mycobacteria type-strains.</title>
        <authorList>
            <person name="Igarashi Y."/>
            <person name="Osugi A."/>
            <person name="Mitarai S."/>
        </authorList>
    </citation>
    <scope>NUCLEOTIDE SEQUENCE</scope>
    <source>
        <strain evidence="7">DSM 45127</strain>
    </source>
</reference>
<evidence type="ECO:0000256" key="4">
    <source>
        <dbReference type="ARBA" id="ARBA00023139"/>
    </source>
</evidence>
<evidence type="ECO:0000256" key="2">
    <source>
        <dbReference type="ARBA" id="ARBA00022729"/>
    </source>
</evidence>
<feature type="chain" id="PRO_5047232999" evidence="6">
    <location>
        <begin position="22"/>
        <end position="143"/>
    </location>
</feature>
<evidence type="ECO:0000256" key="6">
    <source>
        <dbReference type="SAM" id="SignalP"/>
    </source>
</evidence>
<protein>
    <submittedName>
        <fullName evidence="7">Lipoprotein LpqH</fullName>
    </submittedName>
</protein>
<keyword evidence="2 6" id="KW-0732">Signal</keyword>
<evidence type="ECO:0000256" key="1">
    <source>
        <dbReference type="ARBA" id="ARBA00022475"/>
    </source>
</evidence>
<dbReference type="PROSITE" id="PS51257">
    <property type="entry name" value="PROKAR_LIPOPROTEIN"/>
    <property type="match status" value="1"/>
</dbReference>
<keyword evidence="8" id="KW-1185">Reference proteome</keyword>
<keyword evidence="3" id="KW-0472">Membrane</keyword>
<organism evidence="7 8">
    <name type="scientific">Mycobacterium paraterrae</name>
    <dbReference type="NCBI Taxonomy" id="577492"/>
    <lineage>
        <taxon>Bacteria</taxon>
        <taxon>Bacillati</taxon>
        <taxon>Actinomycetota</taxon>
        <taxon>Actinomycetes</taxon>
        <taxon>Mycobacteriales</taxon>
        <taxon>Mycobacteriaceae</taxon>
        <taxon>Mycobacterium</taxon>
    </lineage>
</organism>
<name>A0ABY3VR28_9MYCO</name>
<keyword evidence="1" id="KW-1003">Cell membrane</keyword>
<dbReference type="RefSeq" id="WP_240261684.1">
    <property type="nucleotide sequence ID" value="NZ_CP092488.2"/>
</dbReference>
<gene>
    <name evidence="7" type="ORF">MKK62_00895</name>
</gene>